<dbReference type="EMBL" id="NOZR01000012">
    <property type="protein sequence ID" value="OYN78426.1"/>
    <property type="molecule type" value="Genomic_DNA"/>
</dbReference>
<dbReference type="Proteomes" id="UP000216063">
    <property type="component" value="Unassembled WGS sequence"/>
</dbReference>
<accession>A0A255DGC8</accession>
<keyword evidence="1" id="KW-0732">Signal</keyword>
<evidence type="ECO:0000313" key="2">
    <source>
        <dbReference type="EMBL" id="OYN78426.1"/>
    </source>
</evidence>
<feature type="signal peptide" evidence="1">
    <location>
        <begin position="1"/>
        <end position="27"/>
    </location>
</feature>
<protein>
    <recommendedName>
        <fullName evidence="4">Ig-like domain-containing protein</fullName>
    </recommendedName>
</protein>
<organism evidence="2 3">
    <name type="scientific">Mycolicibacterium sphagni</name>
    <dbReference type="NCBI Taxonomy" id="1786"/>
    <lineage>
        <taxon>Bacteria</taxon>
        <taxon>Bacillati</taxon>
        <taxon>Actinomycetota</taxon>
        <taxon>Actinomycetes</taxon>
        <taxon>Mycobacteriales</taxon>
        <taxon>Mycobacteriaceae</taxon>
        <taxon>Mycolicibacterium</taxon>
    </lineage>
</organism>
<feature type="chain" id="PRO_5012535880" description="Ig-like domain-containing protein" evidence="1">
    <location>
        <begin position="28"/>
        <end position="133"/>
    </location>
</feature>
<dbReference type="RefSeq" id="WP_094481123.1">
    <property type="nucleotide sequence ID" value="NZ_JACKSC010000145.1"/>
</dbReference>
<proteinExistence type="predicted"/>
<gene>
    <name evidence="2" type="ORF">CG716_15575</name>
</gene>
<comment type="caution">
    <text evidence="2">The sequence shown here is derived from an EMBL/GenBank/DDBJ whole genome shotgun (WGS) entry which is preliminary data.</text>
</comment>
<dbReference type="OrthoDB" id="4732168at2"/>
<sequence length="133" mass="13390">MRKIVVGSLVSCGLLGAAIPLAPPSSASSCHSASCVPNVAQNVVSGTPCTPSPSYVFGMDANNGTLICSASGTWVPTGPLVGEAQVALPCATPGTTAQERMAGNEWQVKTPGVPLQCVGPADIAKWAHFFVPA</sequence>
<reference evidence="2 3" key="1">
    <citation type="submission" date="2017-07" db="EMBL/GenBank/DDBJ databases">
        <title>The new phylogeny of genus Mycobacterium.</title>
        <authorList>
            <person name="Tortoli E."/>
            <person name="Trovato A."/>
            <person name="Cirillo D.M."/>
        </authorList>
    </citation>
    <scope>NUCLEOTIDE SEQUENCE [LARGE SCALE GENOMIC DNA]</scope>
    <source>
        <strain evidence="2 3">ATCC 33027</strain>
    </source>
</reference>
<evidence type="ECO:0000256" key="1">
    <source>
        <dbReference type="SAM" id="SignalP"/>
    </source>
</evidence>
<evidence type="ECO:0008006" key="4">
    <source>
        <dbReference type="Google" id="ProtNLM"/>
    </source>
</evidence>
<name>A0A255DGC8_9MYCO</name>
<evidence type="ECO:0000313" key="3">
    <source>
        <dbReference type="Proteomes" id="UP000216063"/>
    </source>
</evidence>
<dbReference type="AlphaFoldDB" id="A0A255DGC8"/>
<dbReference type="PROSITE" id="PS51257">
    <property type="entry name" value="PROKAR_LIPOPROTEIN"/>
    <property type="match status" value="1"/>
</dbReference>
<keyword evidence="3" id="KW-1185">Reference proteome</keyword>